<keyword evidence="6" id="KW-0325">Glycoprotein</keyword>
<dbReference type="GO" id="GO:0006508">
    <property type="term" value="P:proteolysis"/>
    <property type="evidence" value="ECO:0007669"/>
    <property type="project" value="UniProtKB-KW"/>
</dbReference>
<reference evidence="9 10" key="1">
    <citation type="journal article" date="2018" name="Nat. Genet.">
        <title>The Rosa genome provides new insights in the design of modern roses.</title>
        <authorList>
            <person name="Bendahmane M."/>
        </authorList>
    </citation>
    <scope>NUCLEOTIDE SEQUENCE [LARGE SCALE GENOMIC DNA]</scope>
    <source>
        <strain evidence="10">cv. Old Blush</strain>
    </source>
</reference>
<comment type="similarity">
    <text evidence="1">Belongs to the peptidase C1 family.</text>
</comment>
<feature type="domain" description="Cathepsin propeptide inhibitor" evidence="8">
    <location>
        <begin position="65"/>
        <end position="122"/>
    </location>
</feature>
<keyword evidence="3 9" id="KW-0378">Hydrolase</keyword>
<organism evidence="9 10">
    <name type="scientific">Rosa chinensis</name>
    <name type="common">China rose</name>
    <dbReference type="NCBI Taxonomy" id="74649"/>
    <lineage>
        <taxon>Eukaryota</taxon>
        <taxon>Viridiplantae</taxon>
        <taxon>Streptophyta</taxon>
        <taxon>Embryophyta</taxon>
        <taxon>Tracheophyta</taxon>
        <taxon>Spermatophyta</taxon>
        <taxon>Magnoliopsida</taxon>
        <taxon>eudicotyledons</taxon>
        <taxon>Gunneridae</taxon>
        <taxon>Pentapetalae</taxon>
        <taxon>rosids</taxon>
        <taxon>fabids</taxon>
        <taxon>Rosales</taxon>
        <taxon>Rosaceae</taxon>
        <taxon>Rosoideae</taxon>
        <taxon>Rosoideae incertae sedis</taxon>
        <taxon>Rosa</taxon>
    </lineage>
</organism>
<protein>
    <submittedName>
        <fullName evidence="9">Putative fruit bromelain</fullName>
        <ecNumber evidence="9">3.4.22.33</ecNumber>
    </submittedName>
</protein>
<dbReference type="SMART" id="SM00645">
    <property type="entry name" value="Pept_C1"/>
    <property type="match status" value="1"/>
</dbReference>
<dbReference type="SMART" id="SM00848">
    <property type="entry name" value="Inhibitor_I29"/>
    <property type="match status" value="1"/>
</dbReference>
<dbReference type="InterPro" id="IPR013201">
    <property type="entry name" value="Prot_inhib_I29"/>
</dbReference>
<dbReference type="InterPro" id="IPR025661">
    <property type="entry name" value="Pept_asp_AS"/>
</dbReference>
<dbReference type="FunFam" id="3.90.70.10:FF:000332">
    <property type="entry name" value="Cathepsin L1"/>
    <property type="match status" value="1"/>
</dbReference>
<dbReference type="PRINTS" id="PR00705">
    <property type="entry name" value="PAPAIN"/>
</dbReference>
<evidence type="ECO:0000256" key="3">
    <source>
        <dbReference type="ARBA" id="ARBA00022801"/>
    </source>
</evidence>
<proteinExistence type="inferred from homology"/>
<evidence type="ECO:0000256" key="6">
    <source>
        <dbReference type="ARBA" id="ARBA00023180"/>
    </source>
</evidence>
<dbReference type="InterPro" id="IPR000668">
    <property type="entry name" value="Peptidase_C1A_C"/>
</dbReference>
<evidence type="ECO:0000313" key="9">
    <source>
        <dbReference type="EMBL" id="PRQ29127.1"/>
    </source>
</evidence>
<dbReference type="Gramene" id="PRQ29127">
    <property type="protein sequence ID" value="PRQ29127"/>
    <property type="gene ID" value="RchiOBHm_Chr5g0010531"/>
</dbReference>
<keyword evidence="2" id="KW-0645">Protease</keyword>
<sequence>MKPVLLELQFRHQLVSSQLHKMVFQVKTLELILCVVLIGSLAVSKASSRALLFEANDSMNILQAFENWMKEHGRTYSSSEEKAKRFAIFKEEFDHIENFNSQGKHRFTLGLNAFSDLTDKEFDETYGCTTAIPNTNPSSVSSFSYQDFEIEDLPQNWDWRTQGAVTSVKDQGKCGCSWAFAIAAAVEGLTPFYNKPYGKLVNLSVQELVACSKPYGTNGCKGGQAINAIKYVRDHGLVTEEKFPYRFADDQSCDTAFESSPDIKISGYEAVPEFDEVALAKAVYHQPVVVAHSASINFRRYKGGIFLDADGKCARGNISHTSTLVGFGTTPLGEEYWILKNSWSSSWGVHGYMKINRNSKNKRGVCNLAKLPVFAIL</sequence>
<evidence type="ECO:0000313" key="10">
    <source>
        <dbReference type="Proteomes" id="UP000238479"/>
    </source>
</evidence>
<dbReference type="InterPro" id="IPR039417">
    <property type="entry name" value="Peptidase_C1A_papain-like"/>
</dbReference>
<evidence type="ECO:0000259" key="7">
    <source>
        <dbReference type="SMART" id="SM00645"/>
    </source>
</evidence>
<dbReference type="CDD" id="cd02248">
    <property type="entry name" value="Peptidase_C1A"/>
    <property type="match status" value="1"/>
</dbReference>
<dbReference type="EC" id="3.4.22.33" evidence="9"/>
<dbReference type="Proteomes" id="UP000238479">
    <property type="component" value="Chromosome 5"/>
</dbReference>
<comment type="caution">
    <text evidence="9">The sequence shown here is derived from an EMBL/GenBank/DDBJ whole genome shotgun (WGS) entry which is preliminary data.</text>
</comment>
<accession>A0A2P6Q4L9</accession>
<keyword evidence="5" id="KW-1015">Disulfide bond</keyword>
<feature type="domain" description="Peptidase C1A papain C-terminal" evidence="7">
    <location>
        <begin position="153"/>
        <end position="376"/>
    </location>
</feature>
<keyword evidence="4" id="KW-0788">Thiol protease</keyword>
<dbReference type="GO" id="GO:0008234">
    <property type="term" value="F:cysteine-type peptidase activity"/>
    <property type="evidence" value="ECO:0007669"/>
    <property type="project" value="UniProtKB-KW"/>
</dbReference>
<gene>
    <name evidence="9" type="ORF">RchiOBHm_Chr5g0010531</name>
</gene>
<dbReference type="SUPFAM" id="SSF54001">
    <property type="entry name" value="Cysteine proteinases"/>
    <property type="match status" value="1"/>
</dbReference>
<dbReference type="Pfam" id="PF08246">
    <property type="entry name" value="Inhibitor_I29"/>
    <property type="match status" value="1"/>
</dbReference>
<evidence type="ECO:0000256" key="1">
    <source>
        <dbReference type="ARBA" id="ARBA00008455"/>
    </source>
</evidence>
<dbReference type="InterPro" id="IPR038765">
    <property type="entry name" value="Papain-like_cys_pep_sf"/>
</dbReference>
<dbReference type="Gene3D" id="3.90.70.10">
    <property type="entry name" value="Cysteine proteinases"/>
    <property type="match status" value="1"/>
</dbReference>
<dbReference type="AlphaFoldDB" id="A0A2P6Q4L9"/>
<evidence type="ECO:0000259" key="8">
    <source>
        <dbReference type="SMART" id="SM00848"/>
    </source>
</evidence>
<dbReference type="STRING" id="74649.A0A2P6Q4L9"/>
<dbReference type="EMBL" id="PDCK01000043">
    <property type="protein sequence ID" value="PRQ29127.1"/>
    <property type="molecule type" value="Genomic_DNA"/>
</dbReference>
<keyword evidence="10" id="KW-1185">Reference proteome</keyword>
<dbReference type="Pfam" id="PF00112">
    <property type="entry name" value="Peptidase_C1"/>
    <property type="match status" value="1"/>
</dbReference>
<dbReference type="PANTHER" id="PTHR12411">
    <property type="entry name" value="CYSTEINE PROTEASE FAMILY C1-RELATED"/>
    <property type="match status" value="1"/>
</dbReference>
<dbReference type="PROSITE" id="PS00640">
    <property type="entry name" value="THIOL_PROTEASE_ASN"/>
    <property type="match status" value="1"/>
</dbReference>
<dbReference type="InterPro" id="IPR013128">
    <property type="entry name" value="Peptidase_C1A"/>
</dbReference>
<evidence type="ECO:0000256" key="4">
    <source>
        <dbReference type="ARBA" id="ARBA00022807"/>
    </source>
</evidence>
<name>A0A2P6Q4L9_ROSCH</name>
<evidence type="ECO:0000256" key="2">
    <source>
        <dbReference type="ARBA" id="ARBA00022670"/>
    </source>
</evidence>
<evidence type="ECO:0000256" key="5">
    <source>
        <dbReference type="ARBA" id="ARBA00023157"/>
    </source>
</evidence>